<dbReference type="CDD" id="cd03019">
    <property type="entry name" value="DsbA_DsbA"/>
    <property type="match status" value="1"/>
</dbReference>
<feature type="signal peptide" evidence="9">
    <location>
        <begin position="1"/>
        <end position="25"/>
    </location>
</feature>
<feature type="domain" description="Thioredoxin" evidence="10">
    <location>
        <begin position="12"/>
        <end position="200"/>
    </location>
</feature>
<dbReference type="SUPFAM" id="SSF52833">
    <property type="entry name" value="Thioredoxin-like"/>
    <property type="match status" value="1"/>
</dbReference>
<evidence type="ECO:0000256" key="4">
    <source>
        <dbReference type="ARBA" id="ARBA00022764"/>
    </source>
</evidence>
<evidence type="ECO:0000256" key="5">
    <source>
        <dbReference type="ARBA" id="ARBA00023157"/>
    </source>
</evidence>
<gene>
    <name evidence="11" type="ORF">F9B74_04185</name>
</gene>
<dbReference type="RefSeq" id="WP_163764179.1">
    <property type="nucleotide sequence ID" value="NZ_JAAGYR010000006.1"/>
</dbReference>
<dbReference type="Pfam" id="PF01323">
    <property type="entry name" value="DSBA"/>
    <property type="match status" value="1"/>
</dbReference>
<protein>
    <recommendedName>
        <fullName evidence="7">Thiol:disulfide interchange protein</fullName>
    </recommendedName>
</protein>
<dbReference type="PROSITE" id="PS51352">
    <property type="entry name" value="THIOREDOXIN_2"/>
    <property type="match status" value="1"/>
</dbReference>
<evidence type="ECO:0000313" key="12">
    <source>
        <dbReference type="Proteomes" id="UP000477651"/>
    </source>
</evidence>
<keyword evidence="5 7" id="KW-1015">Disulfide bond</keyword>
<dbReference type="InterPro" id="IPR050824">
    <property type="entry name" value="Thiol_disulfide_DsbA"/>
</dbReference>
<evidence type="ECO:0000256" key="7">
    <source>
        <dbReference type="PIRNR" id="PIRNR001488"/>
    </source>
</evidence>
<reference evidence="11 12" key="1">
    <citation type="submission" date="2020-02" db="EMBL/GenBank/DDBJ databases">
        <title>Pelistega sp. NLN82 were isolated from wild rodents of the Hainan Island.</title>
        <authorList>
            <person name="Niu N."/>
            <person name="Zhou J."/>
        </authorList>
    </citation>
    <scope>NUCLEOTIDE SEQUENCE [LARGE SCALE GENOMIC DNA]</scope>
    <source>
        <strain evidence="11 12">NLN82</strain>
    </source>
</reference>
<dbReference type="EMBL" id="JAAGYR010000006">
    <property type="protein sequence ID" value="NEN75526.1"/>
    <property type="molecule type" value="Genomic_DNA"/>
</dbReference>
<keyword evidence="12" id="KW-1185">Reference proteome</keyword>
<feature type="chain" id="PRO_5027064480" description="Thiol:disulfide interchange protein" evidence="9">
    <location>
        <begin position="26"/>
        <end position="203"/>
    </location>
</feature>
<dbReference type="InterPro" id="IPR023205">
    <property type="entry name" value="DsbA/DsbL"/>
</dbReference>
<dbReference type="GO" id="GO:0016491">
    <property type="term" value="F:oxidoreductase activity"/>
    <property type="evidence" value="ECO:0007669"/>
    <property type="project" value="InterPro"/>
</dbReference>
<evidence type="ECO:0000256" key="3">
    <source>
        <dbReference type="ARBA" id="ARBA00022729"/>
    </source>
</evidence>
<evidence type="ECO:0000313" key="11">
    <source>
        <dbReference type="EMBL" id="NEN75526.1"/>
    </source>
</evidence>
<evidence type="ECO:0000259" key="10">
    <source>
        <dbReference type="PROSITE" id="PS51352"/>
    </source>
</evidence>
<dbReference type="GO" id="GO:0042597">
    <property type="term" value="C:periplasmic space"/>
    <property type="evidence" value="ECO:0007669"/>
    <property type="project" value="UniProtKB-SubCell"/>
</dbReference>
<comment type="subcellular location">
    <subcellularLocation>
        <location evidence="1 7">Periplasm</location>
    </subcellularLocation>
</comment>
<keyword evidence="4 7" id="KW-0574">Periplasm</keyword>
<accession>A0A6L9Y5I6</accession>
<dbReference type="PIRSF" id="PIRSF001488">
    <property type="entry name" value="Tdi_protein"/>
    <property type="match status" value="1"/>
</dbReference>
<organism evidence="11 12">
    <name type="scientific">Pelistega ratti</name>
    <dbReference type="NCBI Taxonomy" id="2652177"/>
    <lineage>
        <taxon>Bacteria</taxon>
        <taxon>Pseudomonadati</taxon>
        <taxon>Pseudomonadota</taxon>
        <taxon>Betaproteobacteria</taxon>
        <taxon>Burkholderiales</taxon>
        <taxon>Alcaligenaceae</taxon>
        <taxon>Pelistega</taxon>
    </lineage>
</organism>
<keyword evidence="6" id="KW-0676">Redox-active center</keyword>
<dbReference type="InterPro" id="IPR001853">
    <property type="entry name" value="DSBA-like_thioredoxin_dom"/>
</dbReference>
<name>A0A6L9Y5I6_9BURK</name>
<sequence>MSIVKLFKQFIPILGLVTASFTVQAQERYTTFNPAFDSQTTNKTEVLEFFSYACSHCAAIEPMVEQLKKELPENVAFLPVPVGFNASMTPMQHLYYSLVALDRTDLHPKVFQAIHQEKQRLFTRDAIVEWASKQGIDKQTFESTYDSFGVVTKVKQATDLTNQYQINATPSFAIAGKYLTSPGMVGTYEGTIDLIKELLAQNK</sequence>
<dbReference type="AlphaFoldDB" id="A0A6L9Y5I6"/>
<keyword evidence="3 9" id="KW-0732">Signal</keyword>
<dbReference type="Proteomes" id="UP000477651">
    <property type="component" value="Unassembled WGS sequence"/>
</dbReference>
<comment type="caution">
    <text evidence="11">The sequence shown here is derived from an EMBL/GenBank/DDBJ whole genome shotgun (WGS) entry which is preliminary data.</text>
</comment>
<dbReference type="Gene3D" id="3.40.30.10">
    <property type="entry name" value="Glutaredoxin"/>
    <property type="match status" value="1"/>
</dbReference>
<comment type="similarity">
    <text evidence="2">Belongs to the thioredoxin family. DsbA subfamily.</text>
</comment>
<dbReference type="PANTHER" id="PTHR35891:SF3">
    <property type="entry name" value="THIOL:DISULFIDE INTERCHANGE PROTEIN DSBL"/>
    <property type="match status" value="1"/>
</dbReference>
<evidence type="ECO:0000256" key="6">
    <source>
        <dbReference type="ARBA" id="ARBA00023284"/>
    </source>
</evidence>
<proteinExistence type="inferred from homology"/>
<evidence type="ECO:0000256" key="1">
    <source>
        <dbReference type="ARBA" id="ARBA00004418"/>
    </source>
</evidence>
<evidence type="ECO:0000256" key="2">
    <source>
        <dbReference type="ARBA" id="ARBA00005791"/>
    </source>
</evidence>
<evidence type="ECO:0000256" key="9">
    <source>
        <dbReference type="SAM" id="SignalP"/>
    </source>
</evidence>
<feature type="disulfide bond" description="Redox-active" evidence="8">
    <location>
        <begin position="54"/>
        <end position="57"/>
    </location>
</feature>
<dbReference type="PANTHER" id="PTHR35891">
    <property type="entry name" value="THIOL:DISULFIDE INTERCHANGE PROTEIN DSBA"/>
    <property type="match status" value="1"/>
</dbReference>
<dbReference type="InterPro" id="IPR013766">
    <property type="entry name" value="Thioredoxin_domain"/>
</dbReference>
<evidence type="ECO:0000256" key="8">
    <source>
        <dbReference type="PIRSR" id="PIRSR001488-1"/>
    </source>
</evidence>
<dbReference type="InterPro" id="IPR036249">
    <property type="entry name" value="Thioredoxin-like_sf"/>
</dbReference>